<dbReference type="AlphaFoldDB" id="F5R8L7"/>
<keyword evidence="6" id="KW-0732">Signal</keyword>
<keyword evidence="8" id="KW-0449">Lipoprotein</keyword>
<evidence type="ECO:0000256" key="5">
    <source>
        <dbReference type="SAM" id="MobiDB-lite"/>
    </source>
</evidence>
<dbReference type="PROSITE" id="PS51257">
    <property type="entry name" value="PROKAR_LIPOPROTEIN"/>
    <property type="match status" value="1"/>
</dbReference>
<dbReference type="EMBL" id="AFHG01000029">
    <property type="protein sequence ID" value="EGK73395.1"/>
    <property type="molecule type" value="Genomic_DNA"/>
</dbReference>
<proteinExistence type="inferred from homology"/>
<dbReference type="InterPro" id="IPR038765">
    <property type="entry name" value="Papain-like_cys_pep_sf"/>
</dbReference>
<protein>
    <submittedName>
        <fullName evidence="8">Lipoprotein</fullName>
    </submittedName>
</protein>
<dbReference type="Pfam" id="PF00877">
    <property type="entry name" value="NLPC_P60"/>
    <property type="match status" value="1"/>
</dbReference>
<dbReference type="InterPro" id="IPR000064">
    <property type="entry name" value="NLP_P60_dom"/>
</dbReference>
<feature type="region of interest" description="Disordered" evidence="5">
    <location>
        <begin position="20"/>
        <end position="48"/>
    </location>
</feature>
<keyword evidence="2" id="KW-0645">Protease</keyword>
<evidence type="ECO:0000256" key="6">
    <source>
        <dbReference type="SAM" id="SignalP"/>
    </source>
</evidence>
<dbReference type="eggNOG" id="COG0791">
    <property type="taxonomic scope" value="Bacteria"/>
</dbReference>
<feature type="chain" id="PRO_5003325653" evidence="6">
    <location>
        <begin position="25"/>
        <end position="185"/>
    </location>
</feature>
<dbReference type="GO" id="GO:0006508">
    <property type="term" value="P:proteolysis"/>
    <property type="evidence" value="ECO:0007669"/>
    <property type="project" value="UniProtKB-KW"/>
</dbReference>
<dbReference type="Gene3D" id="3.90.1720.10">
    <property type="entry name" value="endopeptidase domain like (from Nostoc punctiforme)"/>
    <property type="match status" value="1"/>
</dbReference>
<dbReference type="InterPro" id="IPR051202">
    <property type="entry name" value="Peptidase_C40"/>
</dbReference>
<evidence type="ECO:0000313" key="9">
    <source>
        <dbReference type="Proteomes" id="UP000005019"/>
    </source>
</evidence>
<evidence type="ECO:0000256" key="2">
    <source>
        <dbReference type="ARBA" id="ARBA00022670"/>
    </source>
</evidence>
<keyword evidence="4" id="KW-0788">Thiol protease</keyword>
<dbReference type="Proteomes" id="UP000005019">
    <property type="component" value="Unassembled WGS sequence"/>
</dbReference>
<dbReference type="GO" id="GO:0008234">
    <property type="term" value="F:cysteine-type peptidase activity"/>
    <property type="evidence" value="ECO:0007669"/>
    <property type="project" value="UniProtKB-KW"/>
</dbReference>
<evidence type="ECO:0000256" key="3">
    <source>
        <dbReference type="ARBA" id="ARBA00022801"/>
    </source>
</evidence>
<dbReference type="PANTHER" id="PTHR47053">
    <property type="entry name" value="MUREIN DD-ENDOPEPTIDASE MEPH-RELATED"/>
    <property type="match status" value="1"/>
</dbReference>
<comment type="caution">
    <text evidence="8">The sequence shown here is derived from an EMBL/GenBank/DDBJ whole genome shotgun (WGS) entry which is preliminary data.</text>
</comment>
<sequence>MPLRALALAAATLLAGCGTLPPPASTPEPPVARPEPAPVPSPSRPPQNAAALQLADDSHAQDAVIYALGLIGNHYRFGGRNPDSGLDCSGMVSWIFEQVAGLRLPHNAAQIASLSRPVERTALKPGDLVFFNTNGKHYSHMGIYAGEGRFIHAPSTRGKYVRTDALDSGWFASRISGLRTLRRDI</sequence>
<keyword evidence="3" id="KW-0378">Hydrolase</keyword>
<feature type="signal peptide" evidence="6">
    <location>
        <begin position="1"/>
        <end position="24"/>
    </location>
</feature>
<evidence type="ECO:0000259" key="7">
    <source>
        <dbReference type="PROSITE" id="PS51935"/>
    </source>
</evidence>
<dbReference type="OrthoDB" id="9807055at2"/>
<keyword evidence="9" id="KW-1185">Reference proteome</keyword>
<reference evidence="8 9" key="1">
    <citation type="journal article" date="2011" name="J. Bacteriol.">
        <title>Genome sequence of Methyloversatilis universalis FAM5T, a methylotrophic representative of the order Rhodocyclales.</title>
        <authorList>
            <person name="Kittichotirat W."/>
            <person name="Good N.M."/>
            <person name="Hall R."/>
            <person name="Bringel F."/>
            <person name="Lajus A."/>
            <person name="Medigue C."/>
            <person name="Smalley N.E."/>
            <person name="Beck D."/>
            <person name="Bumgarner R."/>
            <person name="Vuilleumier S."/>
            <person name="Kalyuzhnaya M.G."/>
        </authorList>
    </citation>
    <scope>NUCLEOTIDE SEQUENCE [LARGE SCALE GENOMIC DNA]</scope>
    <source>
        <strain evidence="9">ATCC BAA-1314 / JCM 13912 / FAM5</strain>
    </source>
</reference>
<name>F5R8L7_METUF</name>
<dbReference type="STRING" id="1000565.METUNv1_00573"/>
<evidence type="ECO:0000313" key="8">
    <source>
        <dbReference type="EMBL" id="EGK73395.1"/>
    </source>
</evidence>
<organism evidence="8 9">
    <name type="scientific">Methyloversatilis universalis (strain ATCC BAA-1314 / DSM 25237 / JCM 13912 / CCUG 52030 / FAM5)</name>
    <dbReference type="NCBI Taxonomy" id="1000565"/>
    <lineage>
        <taxon>Bacteria</taxon>
        <taxon>Pseudomonadati</taxon>
        <taxon>Pseudomonadota</taxon>
        <taxon>Betaproteobacteria</taxon>
        <taxon>Nitrosomonadales</taxon>
        <taxon>Sterolibacteriaceae</taxon>
        <taxon>Methyloversatilis</taxon>
    </lineage>
</organism>
<dbReference type="PROSITE" id="PS51935">
    <property type="entry name" value="NLPC_P60"/>
    <property type="match status" value="1"/>
</dbReference>
<accession>F5R8L7</accession>
<feature type="compositionally biased region" description="Pro residues" evidence="5">
    <location>
        <begin position="20"/>
        <end position="45"/>
    </location>
</feature>
<dbReference type="SUPFAM" id="SSF54001">
    <property type="entry name" value="Cysteine proteinases"/>
    <property type="match status" value="1"/>
</dbReference>
<dbReference type="PANTHER" id="PTHR47053:SF1">
    <property type="entry name" value="MUREIN DD-ENDOPEPTIDASE MEPH-RELATED"/>
    <property type="match status" value="1"/>
</dbReference>
<feature type="domain" description="NlpC/P60" evidence="7">
    <location>
        <begin position="57"/>
        <end position="182"/>
    </location>
</feature>
<evidence type="ECO:0000256" key="4">
    <source>
        <dbReference type="ARBA" id="ARBA00022807"/>
    </source>
</evidence>
<comment type="similarity">
    <text evidence="1">Belongs to the peptidase C40 family.</text>
</comment>
<evidence type="ECO:0000256" key="1">
    <source>
        <dbReference type="ARBA" id="ARBA00007074"/>
    </source>
</evidence>
<gene>
    <name evidence="8" type="ORF">METUNv1_00573</name>
</gene>